<proteinExistence type="predicted"/>
<dbReference type="OrthoDB" id="678327at2"/>
<dbReference type="RefSeq" id="WP_089711652.1">
    <property type="nucleotide sequence ID" value="NZ_FMAR01000005.1"/>
</dbReference>
<reference evidence="3 4" key="1">
    <citation type="submission" date="2016-08" db="EMBL/GenBank/DDBJ databases">
        <authorList>
            <person name="Seilhamer J.J."/>
        </authorList>
    </citation>
    <scope>NUCLEOTIDE SEQUENCE [LARGE SCALE GENOMIC DNA]</scope>
    <source>
        <strain evidence="3 4">A37T2</strain>
    </source>
</reference>
<keyword evidence="1" id="KW-0732">Signal</keyword>
<keyword evidence="4" id="KW-1185">Reference proteome</keyword>
<feature type="domain" description="TRASH" evidence="2">
    <location>
        <begin position="57"/>
        <end position="94"/>
    </location>
</feature>
<accession>A0A1C4DH47</accession>
<dbReference type="STRING" id="1335309.GA0116948_105273"/>
<sequence length="102" mass="10702">MKIIIGLFGLMLATSCNTASAPATSTTDTTTAAPTPAAMPAKAVSKFDAAMVDNKKDPSCGMPVKAGIEDTLHYKNKILGFCSKECKDAFLVKPDSFTVVLK</sequence>
<name>A0A1C4DH47_9BACT</name>
<dbReference type="InterPro" id="IPR011017">
    <property type="entry name" value="TRASH_dom"/>
</dbReference>
<evidence type="ECO:0000313" key="4">
    <source>
        <dbReference type="Proteomes" id="UP000242818"/>
    </source>
</evidence>
<dbReference type="PROSITE" id="PS51257">
    <property type="entry name" value="PROKAR_LIPOPROTEIN"/>
    <property type="match status" value="1"/>
</dbReference>
<dbReference type="Pfam" id="PF04945">
    <property type="entry name" value="YHS"/>
    <property type="match status" value="1"/>
</dbReference>
<evidence type="ECO:0000313" key="3">
    <source>
        <dbReference type="EMBL" id="SCC30697.1"/>
    </source>
</evidence>
<dbReference type="AlphaFoldDB" id="A0A1C4DH47"/>
<evidence type="ECO:0000259" key="2">
    <source>
        <dbReference type="SMART" id="SM00746"/>
    </source>
</evidence>
<protein>
    <submittedName>
        <fullName evidence="3">YHS domain-containing protein</fullName>
    </submittedName>
</protein>
<organism evidence="3 4">
    <name type="scientific">Chitinophaga costaii</name>
    <dbReference type="NCBI Taxonomy" id="1335309"/>
    <lineage>
        <taxon>Bacteria</taxon>
        <taxon>Pseudomonadati</taxon>
        <taxon>Bacteroidota</taxon>
        <taxon>Chitinophagia</taxon>
        <taxon>Chitinophagales</taxon>
        <taxon>Chitinophagaceae</taxon>
        <taxon>Chitinophaga</taxon>
    </lineage>
</organism>
<feature type="signal peptide" evidence="1">
    <location>
        <begin position="1"/>
        <end position="21"/>
    </location>
</feature>
<dbReference type="InterPro" id="IPR007029">
    <property type="entry name" value="YHS_dom"/>
</dbReference>
<gene>
    <name evidence="3" type="ORF">GA0116948_105273</name>
</gene>
<feature type="chain" id="PRO_5008690549" evidence="1">
    <location>
        <begin position="22"/>
        <end position="102"/>
    </location>
</feature>
<evidence type="ECO:0000256" key="1">
    <source>
        <dbReference type="SAM" id="SignalP"/>
    </source>
</evidence>
<dbReference type="Proteomes" id="UP000242818">
    <property type="component" value="Unassembled WGS sequence"/>
</dbReference>
<dbReference type="EMBL" id="FMAR01000005">
    <property type="protein sequence ID" value="SCC30697.1"/>
    <property type="molecule type" value="Genomic_DNA"/>
</dbReference>
<dbReference type="SMART" id="SM00746">
    <property type="entry name" value="TRASH"/>
    <property type="match status" value="1"/>
</dbReference>